<reference evidence="3" key="1">
    <citation type="submission" date="2015-08" db="EMBL/GenBank/DDBJ databases">
        <authorList>
            <person name="Kim K.M."/>
        </authorList>
    </citation>
    <scope>NUCLEOTIDE SEQUENCE [LARGE SCALE GENOMIC DNA]</scope>
    <source>
        <strain evidence="3">KCTC 23892</strain>
    </source>
</reference>
<dbReference type="STRING" id="1144748.KS2013_1450"/>
<protein>
    <recommendedName>
        <fullName evidence="4">O-antigen polymerase</fullName>
    </recommendedName>
</protein>
<dbReference type="AlphaFoldDB" id="A0A1B3BBK1"/>
<feature type="transmembrane region" description="Helical" evidence="1">
    <location>
        <begin position="376"/>
        <end position="395"/>
    </location>
</feature>
<sequence length="430" mass="47620">MTNENQADGRSLSRVISRTYITYTIGLCVFIDLYNGYLLHSGVGFSISALYKATIIVASSVILIKLKFSNLYLLLALTIFMLAHILLTSLPNGGQHILSDLNSNMRVLYPVFLSTTLFQLLKKNPDQSDFLFKNLCFYGSIASVAILVNVFTGLGIKTYGDYAFGFKSYFDAANEIGLVLQAVAILIFAESLKGGFINFRLLFIGLIVSLSAFCIGSITGMFGMLFSLIVVLLTSVIVVKSKGVSFKFLKVFGIFFISIILILGYFVISKISAEYPYVEDKITKVISGEGSRDLRADAAQTYLASKDDFSLLLGSGFTKHGEEFSKFYARKGNDLVMVEKDVYDVIGNYGILYGAFILLYYYSLPVMVFFASRLKLNFIVISGLYSLSFIVMHSIYAGHVIYSPVVSTIYFSIGVYLIIKIKSRGTSGNY</sequence>
<feature type="transmembrane region" description="Helical" evidence="1">
    <location>
        <begin position="201"/>
        <end position="218"/>
    </location>
</feature>
<dbReference type="RefSeq" id="WP_068991909.1">
    <property type="nucleotide sequence ID" value="NZ_CP012418.1"/>
</dbReference>
<feature type="transmembrane region" description="Helical" evidence="1">
    <location>
        <begin position="20"/>
        <end position="37"/>
    </location>
</feature>
<dbReference type="Proteomes" id="UP000094147">
    <property type="component" value="Chromosome"/>
</dbReference>
<keyword evidence="3" id="KW-1185">Reference proteome</keyword>
<proteinExistence type="predicted"/>
<organism evidence="2 3">
    <name type="scientific">Kangiella sediminilitoris</name>
    <dbReference type="NCBI Taxonomy" id="1144748"/>
    <lineage>
        <taxon>Bacteria</taxon>
        <taxon>Pseudomonadati</taxon>
        <taxon>Pseudomonadota</taxon>
        <taxon>Gammaproteobacteria</taxon>
        <taxon>Kangiellales</taxon>
        <taxon>Kangiellaceae</taxon>
        <taxon>Kangiella</taxon>
    </lineage>
</organism>
<dbReference type="EMBL" id="CP012418">
    <property type="protein sequence ID" value="AOE50162.1"/>
    <property type="molecule type" value="Genomic_DNA"/>
</dbReference>
<evidence type="ECO:0000313" key="2">
    <source>
        <dbReference type="EMBL" id="AOE50162.1"/>
    </source>
</evidence>
<dbReference type="OrthoDB" id="6234880at2"/>
<keyword evidence="1" id="KW-1133">Transmembrane helix</keyword>
<dbReference type="KEGG" id="ksd:KS2013_1450"/>
<evidence type="ECO:0008006" key="4">
    <source>
        <dbReference type="Google" id="ProtNLM"/>
    </source>
</evidence>
<feature type="transmembrane region" description="Helical" evidence="1">
    <location>
        <begin position="401"/>
        <end position="419"/>
    </location>
</feature>
<feature type="transmembrane region" description="Helical" evidence="1">
    <location>
        <begin position="248"/>
        <end position="268"/>
    </location>
</feature>
<feature type="transmembrane region" description="Helical" evidence="1">
    <location>
        <begin position="71"/>
        <end position="87"/>
    </location>
</feature>
<feature type="transmembrane region" description="Helical" evidence="1">
    <location>
        <begin position="224"/>
        <end position="241"/>
    </location>
</feature>
<feature type="transmembrane region" description="Helical" evidence="1">
    <location>
        <begin position="346"/>
        <end position="364"/>
    </location>
</feature>
<name>A0A1B3BBK1_9GAMM</name>
<evidence type="ECO:0000313" key="3">
    <source>
        <dbReference type="Proteomes" id="UP000094147"/>
    </source>
</evidence>
<feature type="transmembrane region" description="Helical" evidence="1">
    <location>
        <begin position="107"/>
        <end position="123"/>
    </location>
</feature>
<accession>A0A1B3BBK1</accession>
<keyword evidence="1" id="KW-0812">Transmembrane</keyword>
<feature type="transmembrane region" description="Helical" evidence="1">
    <location>
        <begin position="43"/>
        <end position="64"/>
    </location>
</feature>
<gene>
    <name evidence="2" type="ORF">KS2013_1450</name>
</gene>
<feature type="transmembrane region" description="Helical" evidence="1">
    <location>
        <begin position="168"/>
        <end position="189"/>
    </location>
</feature>
<keyword evidence="1" id="KW-0472">Membrane</keyword>
<evidence type="ECO:0000256" key="1">
    <source>
        <dbReference type="SAM" id="Phobius"/>
    </source>
</evidence>
<feature type="transmembrane region" description="Helical" evidence="1">
    <location>
        <begin position="135"/>
        <end position="156"/>
    </location>
</feature>